<reference evidence="2 3" key="1">
    <citation type="submission" date="2016-08" db="EMBL/GenBank/DDBJ databases">
        <title>Complete genome sequence of Streptomyces agglomeratus strain 6-3-2, a novel anti-MRSA actinomycete isolated from Wuli of Tebit, China.</title>
        <authorList>
            <person name="Chen X."/>
        </authorList>
    </citation>
    <scope>NUCLEOTIDE SEQUENCE [LARGE SCALE GENOMIC DNA]</scope>
    <source>
        <strain evidence="2 3">6-3-2</strain>
    </source>
</reference>
<evidence type="ECO:0000313" key="3">
    <source>
        <dbReference type="Proteomes" id="UP000095759"/>
    </source>
</evidence>
<accession>A0A1E5P4N7</accession>
<name>A0A1E5P4N7_9ACTN</name>
<organism evidence="2 3">
    <name type="scientific">Streptomyces agglomeratus</name>
    <dbReference type="NCBI Taxonomy" id="285458"/>
    <lineage>
        <taxon>Bacteria</taxon>
        <taxon>Bacillati</taxon>
        <taxon>Actinomycetota</taxon>
        <taxon>Actinomycetes</taxon>
        <taxon>Kitasatosporales</taxon>
        <taxon>Streptomycetaceae</taxon>
        <taxon>Streptomyces</taxon>
    </lineage>
</organism>
<dbReference type="AlphaFoldDB" id="A0A1E5P4N7"/>
<keyword evidence="3" id="KW-1185">Reference proteome</keyword>
<dbReference type="RefSeq" id="WP_069935031.1">
    <property type="nucleotide sequence ID" value="NZ_MEHJ01000001.1"/>
</dbReference>
<sequence>MTSTENREPKGSEHSSTDETENEINAHQHIRIGLALLVEDREHWHSREAIAAFLQAELEHAFEEAA</sequence>
<dbReference type="Proteomes" id="UP000095759">
    <property type="component" value="Unassembled WGS sequence"/>
</dbReference>
<evidence type="ECO:0000256" key="1">
    <source>
        <dbReference type="SAM" id="MobiDB-lite"/>
    </source>
</evidence>
<feature type="region of interest" description="Disordered" evidence="1">
    <location>
        <begin position="1"/>
        <end position="26"/>
    </location>
</feature>
<proteinExistence type="predicted"/>
<dbReference type="EMBL" id="MEHJ01000001">
    <property type="protein sequence ID" value="OEJ24304.1"/>
    <property type="molecule type" value="Genomic_DNA"/>
</dbReference>
<comment type="caution">
    <text evidence="2">The sequence shown here is derived from an EMBL/GenBank/DDBJ whole genome shotgun (WGS) entry which is preliminary data.</text>
</comment>
<feature type="compositionally biased region" description="Basic and acidic residues" evidence="1">
    <location>
        <begin position="1"/>
        <end position="17"/>
    </location>
</feature>
<protein>
    <submittedName>
        <fullName evidence="2">Uncharacterized protein</fullName>
    </submittedName>
</protein>
<gene>
    <name evidence="2" type="ORF">AS594_07175</name>
</gene>
<evidence type="ECO:0000313" key="2">
    <source>
        <dbReference type="EMBL" id="OEJ24304.1"/>
    </source>
</evidence>